<name>A0A0P7AKX9_9HYPO</name>
<keyword evidence="1" id="KW-1133">Transmembrane helix</keyword>
<gene>
    <name evidence="2" type="ORF">AK830_g8135</name>
</gene>
<evidence type="ECO:0000256" key="1">
    <source>
        <dbReference type="SAM" id="Phobius"/>
    </source>
</evidence>
<proteinExistence type="predicted"/>
<protein>
    <submittedName>
        <fullName evidence="2">Uncharacterized protein</fullName>
    </submittedName>
</protein>
<keyword evidence="3" id="KW-1185">Reference proteome</keyword>
<evidence type="ECO:0000313" key="3">
    <source>
        <dbReference type="Proteomes" id="UP000050424"/>
    </source>
</evidence>
<evidence type="ECO:0000313" key="2">
    <source>
        <dbReference type="EMBL" id="KPM38437.1"/>
    </source>
</evidence>
<keyword evidence="1" id="KW-0472">Membrane</keyword>
<reference evidence="2 3" key="1">
    <citation type="submission" date="2015-09" db="EMBL/GenBank/DDBJ databases">
        <title>Draft genome of a European isolate of the apple canker pathogen Neonectria ditissima.</title>
        <authorList>
            <person name="Gomez-Cortecero A."/>
            <person name="Harrison R.J."/>
            <person name="Armitage A.D."/>
        </authorList>
    </citation>
    <scope>NUCLEOTIDE SEQUENCE [LARGE SCALE GENOMIC DNA]</scope>
    <source>
        <strain evidence="2 3">R09/05</strain>
    </source>
</reference>
<feature type="transmembrane region" description="Helical" evidence="1">
    <location>
        <begin position="24"/>
        <end position="41"/>
    </location>
</feature>
<keyword evidence="1" id="KW-0812">Transmembrane</keyword>
<dbReference type="EMBL" id="LKCW01000134">
    <property type="protein sequence ID" value="KPM38437.1"/>
    <property type="molecule type" value="Genomic_DNA"/>
</dbReference>
<dbReference type="Proteomes" id="UP000050424">
    <property type="component" value="Unassembled WGS sequence"/>
</dbReference>
<dbReference type="AlphaFoldDB" id="A0A0P7AKX9"/>
<organism evidence="2 3">
    <name type="scientific">Neonectria ditissima</name>
    <dbReference type="NCBI Taxonomy" id="78410"/>
    <lineage>
        <taxon>Eukaryota</taxon>
        <taxon>Fungi</taxon>
        <taxon>Dikarya</taxon>
        <taxon>Ascomycota</taxon>
        <taxon>Pezizomycotina</taxon>
        <taxon>Sordariomycetes</taxon>
        <taxon>Hypocreomycetidae</taxon>
        <taxon>Hypocreales</taxon>
        <taxon>Nectriaceae</taxon>
        <taxon>Neonectria</taxon>
    </lineage>
</organism>
<sequence>MQCPGVCREPGLATPGSPSPKPCLLGVLVLVIGAFGCGIVASRPRISEQQFGAFARASITTSRVAGKNPKRQIMNAHGLITKRSRDAILKSLHVTFDQIPASPDAPDELRFGLRGGPGTARALTLDQEASLLSISGNTRKAG</sequence>
<comment type="caution">
    <text evidence="2">The sequence shown here is derived from an EMBL/GenBank/DDBJ whole genome shotgun (WGS) entry which is preliminary data.</text>
</comment>
<accession>A0A0P7AKX9</accession>